<dbReference type="HOGENOM" id="CLU_1954524_0_0_2"/>
<dbReference type="RefSeq" id="WP_010901708.1">
    <property type="nucleotide sequence ID" value="NC_002578.1"/>
</dbReference>
<gene>
    <name evidence="1" type="ordered locus">Ta1302</name>
</gene>
<reference evidence="1 2" key="1">
    <citation type="journal article" date="2000" name="Nature">
        <title>The genome sequence of the thermoacidophilic scavenger Thermoplasma acidophilum.</title>
        <authorList>
            <person name="Ruepp A."/>
            <person name="Graml W."/>
            <person name="Santos-Martinez M.L."/>
            <person name="Koretke K.K."/>
            <person name="Volker C."/>
            <person name="Mewes H.W."/>
            <person name="Frishman D."/>
            <person name="Stocker S."/>
            <person name="Lupas A.N."/>
            <person name="Baumeister W."/>
        </authorList>
    </citation>
    <scope>NUCLEOTIDE SEQUENCE [LARGE SCALE GENOMIC DNA]</scope>
    <source>
        <strain evidence="2">ATCC 25905 / DSM 1728 / JCM 9062 / NBRC 15155 / AMRC-C165</strain>
    </source>
</reference>
<dbReference type="Proteomes" id="UP000001024">
    <property type="component" value="Chromosome"/>
</dbReference>
<dbReference type="EMBL" id="AL445067">
    <property type="protein sequence ID" value="CAC12424.1"/>
    <property type="molecule type" value="Genomic_DNA"/>
</dbReference>
<protein>
    <submittedName>
        <fullName evidence="1">Uncharacterized protein</fullName>
    </submittedName>
</protein>
<accession>Q9HIN3</accession>
<name>Q9HIN3_THEAC</name>
<dbReference type="eggNOG" id="arCOG05357">
    <property type="taxonomic scope" value="Archaea"/>
</dbReference>
<evidence type="ECO:0000313" key="2">
    <source>
        <dbReference type="Proteomes" id="UP000001024"/>
    </source>
</evidence>
<dbReference type="EnsemblBacteria" id="CAC12424">
    <property type="protein sequence ID" value="CAC12424"/>
    <property type="gene ID" value="CAC12424"/>
</dbReference>
<dbReference type="AlphaFoldDB" id="Q9HIN3"/>
<proteinExistence type="predicted"/>
<sequence>MKTWSGHIYFDDKFEWSRLEKAFPDIYSLIVENKKNPEDQQFDQVLLQLNLEEMHKNKKPIGYIKDDAKYKLVFPLDRKEMIVYRGVVSDEVREKTEEIEKVLKSKKIRYTVDYDKMILYQIRKAKK</sequence>
<dbReference type="PaxDb" id="273075-Ta1302"/>
<keyword evidence="2" id="KW-1185">Reference proteome</keyword>
<evidence type="ECO:0000313" key="1">
    <source>
        <dbReference type="EMBL" id="CAC12424.1"/>
    </source>
</evidence>
<organism evidence="1 2">
    <name type="scientific">Thermoplasma acidophilum (strain ATCC 25905 / DSM 1728 / JCM 9062 / NBRC 15155 / AMRC-C165)</name>
    <dbReference type="NCBI Taxonomy" id="273075"/>
    <lineage>
        <taxon>Archaea</taxon>
        <taxon>Methanobacteriati</taxon>
        <taxon>Thermoplasmatota</taxon>
        <taxon>Thermoplasmata</taxon>
        <taxon>Thermoplasmatales</taxon>
        <taxon>Thermoplasmataceae</taxon>
        <taxon>Thermoplasma</taxon>
    </lineage>
</organism>
<dbReference type="OrthoDB" id="52916at2157"/>
<dbReference type="KEGG" id="tac:Ta1302"/>
<dbReference type="InParanoid" id="Q9HIN3"/>